<dbReference type="Pfam" id="PF00650">
    <property type="entry name" value="CRAL_TRIO"/>
    <property type="match status" value="1"/>
</dbReference>
<dbReference type="Gene3D" id="3.40.525.10">
    <property type="entry name" value="CRAL-TRIO lipid binding domain"/>
    <property type="match status" value="1"/>
</dbReference>
<dbReference type="SMART" id="SM01100">
    <property type="entry name" value="CRAL_TRIO_N"/>
    <property type="match status" value="1"/>
</dbReference>
<dbReference type="PROSITE" id="PS50191">
    <property type="entry name" value="CRAL_TRIO"/>
    <property type="match status" value="1"/>
</dbReference>
<gene>
    <name evidence="3" type="primary">CSR1_1</name>
    <name evidence="3" type="ORF">SEUCBS140593_003089</name>
</gene>
<feature type="compositionally biased region" description="Basic residues" evidence="1">
    <location>
        <begin position="72"/>
        <end position="86"/>
    </location>
</feature>
<evidence type="ECO:0000259" key="2">
    <source>
        <dbReference type="PROSITE" id="PS50191"/>
    </source>
</evidence>
<dbReference type="Proteomes" id="UP001642482">
    <property type="component" value="Unassembled WGS sequence"/>
</dbReference>
<dbReference type="InterPro" id="IPR001251">
    <property type="entry name" value="CRAL-TRIO_dom"/>
</dbReference>
<dbReference type="SUPFAM" id="SSF52087">
    <property type="entry name" value="CRAL/TRIO domain"/>
    <property type="match status" value="1"/>
</dbReference>
<feature type="region of interest" description="Disordered" evidence="1">
    <location>
        <begin position="37"/>
        <end position="100"/>
    </location>
</feature>
<dbReference type="InterPro" id="IPR036865">
    <property type="entry name" value="CRAL-TRIO_dom_sf"/>
</dbReference>
<proteinExistence type="predicted"/>
<comment type="caution">
    <text evidence="3">The sequence shown here is derived from an EMBL/GenBank/DDBJ whole genome shotgun (WGS) entry which is preliminary data.</text>
</comment>
<evidence type="ECO:0000313" key="4">
    <source>
        <dbReference type="Proteomes" id="UP001642482"/>
    </source>
</evidence>
<dbReference type="CDD" id="cd00170">
    <property type="entry name" value="SEC14"/>
    <property type="match status" value="1"/>
</dbReference>
<dbReference type="EMBL" id="CAWUHD010000022">
    <property type="protein sequence ID" value="CAK7217094.1"/>
    <property type="molecule type" value="Genomic_DNA"/>
</dbReference>
<dbReference type="SUPFAM" id="SSF46938">
    <property type="entry name" value="CRAL/TRIO N-terminal domain"/>
    <property type="match status" value="1"/>
</dbReference>
<accession>A0ABP0BCV7</accession>
<evidence type="ECO:0000313" key="3">
    <source>
        <dbReference type="EMBL" id="CAK7217094.1"/>
    </source>
</evidence>
<protein>
    <submittedName>
        <fullName evidence="3">Phosphatidylinositol transfer protein csr1</fullName>
    </submittedName>
</protein>
<keyword evidence="4" id="KW-1185">Reference proteome</keyword>
<organism evidence="3 4">
    <name type="scientific">Sporothrix eucalyptigena</name>
    <dbReference type="NCBI Taxonomy" id="1812306"/>
    <lineage>
        <taxon>Eukaryota</taxon>
        <taxon>Fungi</taxon>
        <taxon>Dikarya</taxon>
        <taxon>Ascomycota</taxon>
        <taxon>Pezizomycotina</taxon>
        <taxon>Sordariomycetes</taxon>
        <taxon>Sordariomycetidae</taxon>
        <taxon>Ophiostomatales</taxon>
        <taxon>Ophiostomataceae</taxon>
        <taxon>Sporothrix</taxon>
    </lineage>
</organism>
<sequence>MAAELAPGRVGNLTPEQEEKLRQLWTSIFKVCQYDLPSGESGEAADTTDAVDDDEAGVPESVSSATPGDKKKEKKRKRDLFKRSKKESKESTPAAEEPVAAVTKAVATVDLAATSEDDKYGQSKLFQEALANQSPESIRSTIWSMVKHDHPDALVLRFLRARKWDVDKALVMLVSTMHWRAQDMHVDDDIMSKGEGGAAEEVATSTDEKAKTVSEDFLAQMRMGKSFLHGSDKQGRPICIVRVRLHHQGDQVEESVERCTVYTIETARMALRPPVDTATVIFDMTGFSLANMDYSPVKFMIKCFEANYPECLGAVLVHKAPWLFQGIWRIIRGWLDPVVASKVHFTNNVKDMEQFISNDQIIKDLDGDEDWEYTYIEPKAGENDKMKDITTRDKLLADRDLLYRAFEEATAKWVTNTDDGQAQALREKREEVAKQLREQYWKLDPYIRARSLYDRTGMLRTDGTVDFYPKTKQDETTQTNGNAVAQDDVD</sequence>
<feature type="domain" description="CRAL-TRIO" evidence="2">
    <location>
        <begin position="214"/>
        <end position="373"/>
    </location>
</feature>
<dbReference type="InterPro" id="IPR036273">
    <property type="entry name" value="CRAL/TRIO_N_dom_sf"/>
</dbReference>
<dbReference type="InterPro" id="IPR052432">
    <property type="entry name" value="PITP/CRAL-TRIO"/>
</dbReference>
<dbReference type="SMART" id="SM00516">
    <property type="entry name" value="SEC14"/>
    <property type="match status" value="1"/>
</dbReference>
<dbReference type="InterPro" id="IPR011074">
    <property type="entry name" value="CRAL/TRIO_N_dom"/>
</dbReference>
<dbReference type="PANTHER" id="PTHR46590:SF1">
    <property type="entry name" value="PHOSPHATIDYLINOSITOL TRANSFER PROTEIN CSR1"/>
    <property type="match status" value="1"/>
</dbReference>
<evidence type="ECO:0000256" key="1">
    <source>
        <dbReference type="SAM" id="MobiDB-lite"/>
    </source>
</evidence>
<feature type="region of interest" description="Disordered" evidence="1">
    <location>
        <begin position="469"/>
        <end position="490"/>
    </location>
</feature>
<dbReference type="Pfam" id="PF03765">
    <property type="entry name" value="CRAL_TRIO_N"/>
    <property type="match status" value="1"/>
</dbReference>
<reference evidence="3 4" key="1">
    <citation type="submission" date="2024-01" db="EMBL/GenBank/DDBJ databases">
        <authorList>
            <person name="Allen C."/>
            <person name="Tagirdzhanova G."/>
        </authorList>
    </citation>
    <scope>NUCLEOTIDE SEQUENCE [LARGE SCALE GENOMIC DNA]</scope>
</reference>
<dbReference type="PANTHER" id="PTHR46590">
    <property type="entry name" value="PHOSPHATIDYLINOSITOL TRANSFER PROTEIN CSR1-RELATED"/>
    <property type="match status" value="1"/>
</dbReference>
<name>A0ABP0BCV7_9PEZI</name>